<evidence type="ECO:0000259" key="13">
    <source>
        <dbReference type="PROSITE" id="PS50222"/>
    </source>
</evidence>
<dbReference type="PROSITE" id="PS00018">
    <property type="entry name" value="EF_HAND_1"/>
    <property type="match status" value="2"/>
</dbReference>
<dbReference type="PROSITE" id="PS50222">
    <property type="entry name" value="EF_HAND_2"/>
    <property type="match status" value="1"/>
</dbReference>
<dbReference type="GO" id="GO:0005788">
    <property type="term" value="C:endoplasmic reticulum lumen"/>
    <property type="evidence" value="ECO:0007669"/>
    <property type="project" value="UniProtKB-SubCell"/>
</dbReference>
<dbReference type="InterPro" id="IPR011992">
    <property type="entry name" value="EF-hand-dom_pair"/>
</dbReference>
<evidence type="ECO:0000256" key="8">
    <source>
        <dbReference type="ARBA" id="ARBA00023186"/>
    </source>
</evidence>
<accession>C4WTI5</accession>
<evidence type="ECO:0000256" key="1">
    <source>
        <dbReference type="ARBA" id="ARBA00004319"/>
    </source>
</evidence>
<protein>
    <recommendedName>
        <fullName evidence="11">Reticulocalbin-3</fullName>
    </recommendedName>
</protein>
<dbReference type="InterPro" id="IPR002048">
    <property type="entry name" value="EF_hand_dom"/>
</dbReference>
<dbReference type="PANTHER" id="PTHR10827:SF52">
    <property type="entry name" value="IP16409P"/>
    <property type="match status" value="1"/>
</dbReference>
<evidence type="ECO:0000256" key="6">
    <source>
        <dbReference type="ARBA" id="ARBA00022837"/>
    </source>
</evidence>
<keyword evidence="3 12" id="KW-0732">Signal</keyword>
<dbReference type="GO" id="GO:0015031">
    <property type="term" value="P:protein transport"/>
    <property type="evidence" value="ECO:0007669"/>
    <property type="project" value="UniProtKB-ARBA"/>
</dbReference>
<dbReference type="FunFam" id="1.10.238.10:FF:000104">
    <property type="entry name" value="calumenin isoform X1"/>
    <property type="match status" value="1"/>
</dbReference>
<keyword evidence="2" id="KW-0479">Metal-binding</keyword>
<evidence type="ECO:0000256" key="9">
    <source>
        <dbReference type="ARBA" id="ARBA00056975"/>
    </source>
</evidence>
<dbReference type="AlphaFoldDB" id="C4WTI5"/>
<feature type="chain" id="PRO_5002945701" description="Reticulocalbin-3" evidence="12">
    <location>
        <begin position="23"/>
        <end position="216"/>
    </location>
</feature>
<keyword evidence="4" id="KW-0677">Repeat</keyword>
<keyword evidence="6" id="KW-0106">Calcium</keyword>
<evidence type="ECO:0000256" key="3">
    <source>
        <dbReference type="ARBA" id="ARBA00022729"/>
    </source>
</evidence>
<dbReference type="Gene3D" id="1.10.238.10">
    <property type="entry name" value="EF-hand"/>
    <property type="match status" value="1"/>
</dbReference>
<evidence type="ECO:0000256" key="2">
    <source>
        <dbReference type="ARBA" id="ARBA00022723"/>
    </source>
</evidence>
<gene>
    <name evidence="14" type="primary">ACYPI000413</name>
</gene>
<evidence type="ECO:0000313" key="14">
    <source>
        <dbReference type="EMBL" id="BAH71205.1"/>
    </source>
</evidence>
<dbReference type="InterPro" id="IPR018247">
    <property type="entry name" value="EF_Hand_1_Ca_BS"/>
</dbReference>
<evidence type="ECO:0000256" key="7">
    <source>
        <dbReference type="ARBA" id="ARBA00023180"/>
    </source>
</evidence>
<feature type="signal peptide" evidence="12">
    <location>
        <begin position="1"/>
        <end position="22"/>
    </location>
</feature>
<comment type="subunit">
    <text evidence="10">Interacts with PCSK6 (immature form including the propeptide); probably involved in the maturation and the secretion of PCSK6.</text>
</comment>
<dbReference type="Pfam" id="PF13202">
    <property type="entry name" value="EF-hand_5"/>
    <property type="match status" value="1"/>
</dbReference>
<evidence type="ECO:0000256" key="10">
    <source>
        <dbReference type="ARBA" id="ARBA00063143"/>
    </source>
</evidence>
<evidence type="ECO:0000256" key="5">
    <source>
        <dbReference type="ARBA" id="ARBA00022824"/>
    </source>
</evidence>
<feature type="domain" description="EF-hand" evidence="13">
    <location>
        <begin position="70"/>
        <end position="105"/>
    </location>
</feature>
<dbReference type="SUPFAM" id="SSF47473">
    <property type="entry name" value="EF-hand"/>
    <property type="match status" value="1"/>
</dbReference>
<dbReference type="PANTHER" id="PTHR10827">
    <property type="entry name" value="RETICULOCALBIN"/>
    <property type="match status" value="1"/>
</dbReference>
<dbReference type="OrthoDB" id="293868at2759"/>
<evidence type="ECO:0000256" key="11">
    <source>
        <dbReference type="ARBA" id="ARBA00072696"/>
    </source>
</evidence>
<organism evidence="14">
    <name type="scientific">Acyrthosiphon pisum</name>
    <name type="common">Pea aphid</name>
    <dbReference type="NCBI Taxonomy" id="7029"/>
    <lineage>
        <taxon>Eukaryota</taxon>
        <taxon>Metazoa</taxon>
        <taxon>Ecdysozoa</taxon>
        <taxon>Arthropoda</taxon>
        <taxon>Hexapoda</taxon>
        <taxon>Insecta</taxon>
        <taxon>Pterygota</taxon>
        <taxon>Neoptera</taxon>
        <taxon>Paraneoptera</taxon>
        <taxon>Hemiptera</taxon>
        <taxon>Sternorrhyncha</taxon>
        <taxon>Aphidomorpha</taxon>
        <taxon>Aphidoidea</taxon>
        <taxon>Aphididae</taxon>
        <taxon>Macrosiphini</taxon>
        <taxon>Acyrthosiphon</taxon>
    </lineage>
</organism>
<sequence>MKLIIFQCVVLTFYICSMSVYGVTNSKEPVLEKLQAQQQHFRGEEHNQDYDHEAFLGQEAEEFDNLTQEESQRRLSVIVDKIDKNNDGYVTQEELKDWIKFTQTRYIMNDVHSQWDNHKNLENGKLSWALYRKDTYGFMSDDEAKEAHKSDDSYTYAKMILRDKRRWAAADVDADGLLAKEEFISFLHPEESVHMKDIVVYETMDDMDKDKDNKYQ</sequence>
<dbReference type="GO" id="GO:0005509">
    <property type="term" value="F:calcium ion binding"/>
    <property type="evidence" value="ECO:0007669"/>
    <property type="project" value="InterPro"/>
</dbReference>
<evidence type="ECO:0000256" key="12">
    <source>
        <dbReference type="SAM" id="SignalP"/>
    </source>
</evidence>
<reference evidence="14" key="1">
    <citation type="submission" date="2009-06" db="EMBL/GenBank/DDBJ databases">
        <title>A full-length cDNA resource of the pea aphid, Acyrthosiphon pisum.</title>
        <authorList>
            <person name="Shigenobu S."/>
            <person name="Nakabachi A."/>
            <person name="Richards S."/>
        </authorList>
    </citation>
    <scope>NUCLEOTIDE SEQUENCE</scope>
    <source>
        <strain evidence="14">LSR1</strain>
        <tissue evidence="14">Whole body</tissue>
    </source>
</reference>
<proteinExistence type="evidence at transcript level"/>
<keyword evidence="5" id="KW-0256">Endoplasmic reticulum</keyword>
<evidence type="ECO:0000256" key="4">
    <source>
        <dbReference type="ARBA" id="ARBA00022737"/>
    </source>
</evidence>
<dbReference type="EMBL" id="AK340627">
    <property type="protein sequence ID" value="BAH71205.1"/>
    <property type="molecule type" value="mRNA"/>
</dbReference>
<keyword evidence="7" id="KW-0325">Glycoprotein</keyword>
<keyword evidence="8" id="KW-0143">Chaperone</keyword>
<comment type="function">
    <text evidence="9">Probable molecular chaperone assisting protein biosynthesis and transport in the endoplasmic reticulum. Required for the proper biosynthesis and transport of pulmonary surfactant-associated protein A/SP-A, pulmonary surfactant-associated protein D/SP-D and the lipid transporter ABCA3. By regulating both the proper expression and the degradation through the endoplasmic reticulum-associated protein degradation pathway of these proteins plays a crucial role in pulmonary surfactant homeostasis. Has an anti-fibrotic activity by negatively regulating the secretion of type I and type III collagens. This calcium-binding protein also transiently associates with immature PCSK6 and regulates its secretion.</text>
</comment>
<comment type="subcellular location">
    <subcellularLocation>
        <location evidence="1">Endoplasmic reticulum lumen</location>
    </subcellularLocation>
</comment>
<name>C4WTI5_ACYPI</name>